<dbReference type="EMBL" id="WJQS01000002">
    <property type="protein sequence ID" value="MRI84846.1"/>
    <property type="molecule type" value="Genomic_DNA"/>
</dbReference>
<evidence type="ECO:0000313" key="10">
    <source>
        <dbReference type="Proteomes" id="UP000430975"/>
    </source>
</evidence>
<comment type="caution">
    <text evidence="9">The sequence shown here is derived from an EMBL/GenBank/DDBJ whole genome shotgun (WGS) entry which is preliminary data.</text>
</comment>
<dbReference type="Proteomes" id="UP000469870">
    <property type="component" value="Unassembled WGS sequence"/>
</dbReference>
<dbReference type="NCBIfam" id="TIGR00282">
    <property type="entry name" value="TIGR00282 family metallophosphoesterase"/>
    <property type="match status" value="1"/>
</dbReference>
<evidence type="ECO:0000313" key="11">
    <source>
        <dbReference type="Proteomes" id="UP000469870"/>
    </source>
</evidence>
<dbReference type="Gene3D" id="3.60.21.10">
    <property type="match status" value="1"/>
</dbReference>
<keyword evidence="3" id="KW-0378">Hydrolase</keyword>
<feature type="binding site" evidence="7">
    <location>
        <position position="151"/>
    </location>
    <ligand>
        <name>Fe cation</name>
        <dbReference type="ChEBI" id="CHEBI:24875"/>
        <label>2</label>
    </ligand>
</feature>
<feature type="binding site" evidence="7">
    <location>
        <position position="176"/>
    </location>
    <ligand>
        <name>Fe cation</name>
        <dbReference type="ChEBI" id="CHEBI:24875"/>
        <label>2</label>
    </ligand>
</feature>
<evidence type="ECO:0000256" key="3">
    <source>
        <dbReference type="ARBA" id="ARBA00022801"/>
    </source>
</evidence>
<dbReference type="AlphaFoldDB" id="A0A6I2GC90"/>
<evidence type="ECO:0000256" key="1">
    <source>
        <dbReference type="ARBA" id="ARBA00001965"/>
    </source>
</evidence>
<keyword evidence="4" id="KW-0408">Iron</keyword>
<feature type="binding site" evidence="7">
    <location>
        <position position="8"/>
    </location>
    <ligand>
        <name>Fe cation</name>
        <dbReference type="ChEBI" id="CHEBI:24875"/>
        <label>1</label>
    </ligand>
</feature>
<proteinExistence type="inferred from homology"/>
<dbReference type="InterPro" id="IPR005235">
    <property type="entry name" value="YmdB-like"/>
</dbReference>
<keyword evidence="2 7" id="KW-0479">Metal-binding</keyword>
<dbReference type="FunFam" id="3.60.21.10:FF:000016">
    <property type="entry name" value="Putative metallophosphoesterase"/>
    <property type="match status" value="1"/>
</dbReference>
<dbReference type="SUPFAM" id="SSF56300">
    <property type="entry name" value="Metallo-dependent phosphatases"/>
    <property type="match status" value="1"/>
</dbReference>
<dbReference type="GO" id="GO:0004113">
    <property type="term" value="F:2',3'-cyclic-nucleotide 3'-phosphodiesterase activity"/>
    <property type="evidence" value="ECO:0007669"/>
    <property type="project" value="TreeGrafter"/>
</dbReference>
<protein>
    <submittedName>
        <fullName evidence="9">TIGR00282 family metallophosphoesterase</fullName>
    </submittedName>
</protein>
<evidence type="ECO:0000313" key="9">
    <source>
        <dbReference type="EMBL" id="MRI84846.1"/>
    </source>
</evidence>
<sequence length="272" mass="30355">MKILFIGDVVAKKGQEALQQYLPELKQKYKPQLTIVNGENIAENGKGINEKLYKWLLNLGADVVTLGNHAWDNREIYEFIETAHCLVRPINLPKTTAGQGIHYVKVNEVEVAIINALGSVFMGPNIDPFQYLPDVISEVRKRTSHIILDFHAETTSEKQAISWLLDGQVTAVFGTHTHVQTNDARILPKGTAFMSDVGMTGALNSIIGFKPSDVLKRFTTQLPHRLEPETTGPMMLSGVFIETENSTGLTKKIEPITISELRTATTNRRKFE</sequence>
<dbReference type="Pfam" id="PF13277">
    <property type="entry name" value="YmdB"/>
    <property type="match status" value="1"/>
</dbReference>
<reference evidence="10 11" key="1">
    <citation type="submission" date="2019-11" db="EMBL/GenBank/DDBJ databases">
        <title>Characterisation of Fundicoccus ignavus gen. nov. sp. nov., a novel genus of the family Aerococcaceae isolated from bulk tank milk.</title>
        <authorList>
            <person name="Siebert A."/>
            <person name="Huptas C."/>
            <person name="Wenning M."/>
            <person name="Scherer S."/>
            <person name="Doll E.V."/>
        </authorList>
    </citation>
    <scope>NUCLEOTIDE SEQUENCE [LARGE SCALE GENOMIC DNA]</scope>
    <source>
        <strain evidence="8 11">DSM 109653</strain>
        <strain evidence="9 10">WS4759</strain>
    </source>
</reference>
<evidence type="ECO:0000256" key="7">
    <source>
        <dbReference type="PIRSR" id="PIRSR004789-51"/>
    </source>
</evidence>
<evidence type="ECO:0000256" key="2">
    <source>
        <dbReference type="ARBA" id="ARBA00022723"/>
    </source>
</evidence>
<organism evidence="9 10">
    <name type="scientific">Fundicoccus ignavus</name>
    <dbReference type="NCBI Taxonomy" id="2664442"/>
    <lineage>
        <taxon>Bacteria</taxon>
        <taxon>Bacillati</taxon>
        <taxon>Bacillota</taxon>
        <taxon>Bacilli</taxon>
        <taxon>Lactobacillales</taxon>
        <taxon>Aerococcaceae</taxon>
        <taxon>Fundicoccus</taxon>
    </lineage>
</organism>
<dbReference type="GO" id="GO:0046872">
    <property type="term" value="F:metal ion binding"/>
    <property type="evidence" value="ECO:0007669"/>
    <property type="project" value="UniProtKB-KW"/>
</dbReference>
<feature type="active site" description="Proton donor" evidence="6">
    <location>
        <position position="69"/>
    </location>
</feature>
<feature type="binding site" evidence="7">
    <location>
        <position position="39"/>
    </location>
    <ligand>
        <name>Fe cation</name>
        <dbReference type="ChEBI" id="CHEBI:24875"/>
        <label>1</label>
    </ligand>
</feature>
<dbReference type="PIRSF" id="PIRSF004789">
    <property type="entry name" value="DR1281"/>
    <property type="match status" value="1"/>
</dbReference>
<dbReference type="PANTHER" id="PTHR36303:SF1">
    <property type="entry name" value="2',3'-CYCLIC-NUCLEOTIDE 2'-PHOSPHODIESTERASE"/>
    <property type="match status" value="1"/>
</dbReference>
<evidence type="ECO:0000256" key="4">
    <source>
        <dbReference type="ARBA" id="ARBA00023004"/>
    </source>
</evidence>
<feature type="binding site" evidence="7">
    <location>
        <position position="178"/>
    </location>
    <ligand>
        <name>Fe cation</name>
        <dbReference type="ChEBI" id="CHEBI:24875"/>
        <label>1</label>
    </ligand>
</feature>
<evidence type="ECO:0000313" key="8">
    <source>
        <dbReference type="EMBL" id="MRI80612.1"/>
    </source>
</evidence>
<feature type="binding site" evidence="7">
    <location>
        <position position="39"/>
    </location>
    <ligand>
        <name>Fe cation</name>
        <dbReference type="ChEBI" id="CHEBI:24875"/>
        <label>2</label>
    </ligand>
</feature>
<gene>
    <name evidence="9" type="ORF">GIY09_02890</name>
    <name evidence="8" type="ORF">GIY11_01010</name>
</gene>
<comment type="cofactor">
    <cofactor evidence="1">
        <name>Fe(3+)</name>
        <dbReference type="ChEBI" id="CHEBI:29034"/>
    </cofactor>
</comment>
<evidence type="ECO:0000256" key="6">
    <source>
        <dbReference type="PIRSR" id="PIRSR004789-50"/>
    </source>
</evidence>
<name>A0A6I2GC90_9LACT</name>
<feature type="binding site" evidence="7">
    <location>
        <position position="40"/>
    </location>
    <ligand>
        <name>Fe cation</name>
        <dbReference type="ChEBI" id="CHEBI:24875"/>
        <label>1</label>
    </ligand>
</feature>
<dbReference type="RefSeq" id="WP_153861124.1">
    <property type="nucleotide sequence ID" value="NZ_WJQR01000001.1"/>
</dbReference>
<keyword evidence="10" id="KW-1185">Reference proteome</keyword>
<dbReference type="Proteomes" id="UP000430975">
    <property type="component" value="Unassembled WGS sequence"/>
</dbReference>
<accession>A0A6I2GC90</accession>
<comment type="similarity">
    <text evidence="5">Belongs to the YmdB-like family.</text>
</comment>
<feature type="binding site" evidence="7">
    <location>
        <position position="68"/>
    </location>
    <ligand>
        <name>Fe cation</name>
        <dbReference type="ChEBI" id="CHEBI:24875"/>
        <label>2</label>
    </ligand>
</feature>
<dbReference type="EMBL" id="WJQR01000001">
    <property type="protein sequence ID" value="MRI80612.1"/>
    <property type="molecule type" value="Genomic_DNA"/>
</dbReference>
<dbReference type="PANTHER" id="PTHR36303">
    <property type="entry name" value="2',3'-CYCLIC-NUCLEOTIDE 2'-PHOSPHODIESTERASE"/>
    <property type="match status" value="1"/>
</dbReference>
<dbReference type="InterPro" id="IPR029052">
    <property type="entry name" value="Metallo-depent_PP-like"/>
</dbReference>
<evidence type="ECO:0000256" key="5">
    <source>
        <dbReference type="ARBA" id="ARBA00061401"/>
    </source>
</evidence>